<dbReference type="Pfam" id="PF04515">
    <property type="entry name" value="Choline_transpo"/>
    <property type="match status" value="1"/>
</dbReference>
<gene>
    <name evidence="8" type="ORF">ISN45_At05g016730</name>
</gene>
<dbReference type="Proteomes" id="UP000694240">
    <property type="component" value="Chromosome 5"/>
</dbReference>
<feature type="transmembrane region" description="Helical" evidence="6">
    <location>
        <begin position="180"/>
        <end position="202"/>
    </location>
</feature>
<dbReference type="AlphaFoldDB" id="A0A8T2CSU5"/>
<feature type="region of interest" description="Disordered" evidence="7">
    <location>
        <begin position="441"/>
        <end position="462"/>
    </location>
</feature>
<keyword evidence="5 6" id="KW-0472">Membrane</keyword>
<feature type="transmembrane region" description="Helical" evidence="6">
    <location>
        <begin position="214"/>
        <end position="231"/>
    </location>
</feature>
<evidence type="ECO:0000256" key="7">
    <source>
        <dbReference type="SAM" id="MobiDB-lite"/>
    </source>
</evidence>
<keyword evidence="4 6" id="KW-1133">Transmembrane helix</keyword>
<evidence type="ECO:0000256" key="1">
    <source>
        <dbReference type="ARBA" id="ARBA00004141"/>
    </source>
</evidence>
<feature type="transmembrane region" description="Helical" evidence="6">
    <location>
        <begin position="111"/>
        <end position="129"/>
    </location>
</feature>
<protein>
    <recommendedName>
        <fullName evidence="6">Choline transporter-like protein</fullName>
    </recommendedName>
</protein>
<feature type="transmembrane region" description="Helical" evidence="6">
    <location>
        <begin position="387"/>
        <end position="416"/>
    </location>
</feature>
<organism evidence="8 9">
    <name type="scientific">Arabidopsis thaliana x Arabidopsis arenosa</name>
    <dbReference type="NCBI Taxonomy" id="1240361"/>
    <lineage>
        <taxon>Eukaryota</taxon>
        <taxon>Viridiplantae</taxon>
        <taxon>Streptophyta</taxon>
        <taxon>Embryophyta</taxon>
        <taxon>Tracheophyta</taxon>
        <taxon>Spermatophyta</taxon>
        <taxon>Magnoliopsida</taxon>
        <taxon>eudicotyledons</taxon>
        <taxon>Gunneridae</taxon>
        <taxon>Pentapetalae</taxon>
        <taxon>rosids</taxon>
        <taxon>malvids</taxon>
        <taxon>Brassicales</taxon>
        <taxon>Brassicaceae</taxon>
        <taxon>Camelineae</taxon>
        <taxon>Arabidopsis</taxon>
    </lineage>
</organism>
<dbReference type="GO" id="GO:0022857">
    <property type="term" value="F:transmembrane transporter activity"/>
    <property type="evidence" value="ECO:0007669"/>
    <property type="project" value="UniProtKB-UniRule"/>
</dbReference>
<evidence type="ECO:0000256" key="5">
    <source>
        <dbReference type="ARBA" id="ARBA00023136"/>
    </source>
</evidence>
<comment type="subcellular location">
    <subcellularLocation>
        <location evidence="6">Cell membrane</location>
        <topology evidence="6">Multi-pass membrane protein</topology>
    </subcellularLocation>
    <subcellularLocation>
        <location evidence="1">Membrane</location>
        <topology evidence="1">Multi-pass membrane protein</topology>
    </subcellularLocation>
</comment>
<comment type="similarity">
    <text evidence="2 6">Belongs to the CTL (choline transporter-like) family.</text>
</comment>
<feature type="transmembrane region" description="Helical" evidence="6">
    <location>
        <begin position="356"/>
        <end position="375"/>
    </location>
</feature>
<dbReference type="EMBL" id="JAEFBK010000005">
    <property type="protein sequence ID" value="KAG7602627.1"/>
    <property type="molecule type" value="Genomic_DNA"/>
</dbReference>
<evidence type="ECO:0000256" key="3">
    <source>
        <dbReference type="ARBA" id="ARBA00022692"/>
    </source>
</evidence>
<keyword evidence="3 6" id="KW-0812">Transmembrane</keyword>
<reference evidence="8 9" key="1">
    <citation type="submission" date="2020-12" db="EMBL/GenBank/DDBJ databases">
        <title>Concerted genomic and epigenomic changes stabilize Arabidopsis allopolyploids.</title>
        <authorList>
            <person name="Chen Z."/>
        </authorList>
    </citation>
    <scope>NUCLEOTIDE SEQUENCE [LARGE SCALE GENOMIC DNA]</scope>
    <source>
        <strain evidence="8">Allo738</strain>
        <tissue evidence="8">Leaf</tissue>
    </source>
</reference>
<feature type="transmembrane region" description="Helical" evidence="6">
    <location>
        <begin position="135"/>
        <end position="159"/>
    </location>
</feature>
<dbReference type="InterPro" id="IPR007603">
    <property type="entry name" value="Choline_transptr-like"/>
</dbReference>
<evidence type="ECO:0000313" key="8">
    <source>
        <dbReference type="EMBL" id="KAG7602627.1"/>
    </source>
</evidence>
<feature type="transmembrane region" description="Helical" evidence="6">
    <location>
        <begin position="37"/>
        <end position="62"/>
    </location>
</feature>
<evidence type="ECO:0000256" key="6">
    <source>
        <dbReference type="RuleBase" id="RU368066"/>
    </source>
</evidence>
<comment type="caution">
    <text evidence="8">The sequence shown here is derived from an EMBL/GenBank/DDBJ whole genome shotgun (WGS) entry which is preliminary data.</text>
</comment>
<comment type="function">
    <text evidence="6">Choline transporter.</text>
</comment>
<evidence type="ECO:0000313" key="9">
    <source>
        <dbReference type="Proteomes" id="UP000694240"/>
    </source>
</evidence>
<evidence type="ECO:0000256" key="4">
    <source>
        <dbReference type="ARBA" id="ARBA00022989"/>
    </source>
</evidence>
<dbReference type="PANTHER" id="PTHR12385">
    <property type="entry name" value="CHOLINE TRANSPORTER-LIKE (SLC FAMILY 44)"/>
    <property type="match status" value="1"/>
</dbReference>
<keyword evidence="9" id="KW-1185">Reference proteome</keyword>
<dbReference type="PANTHER" id="PTHR12385:SF85">
    <property type="entry name" value="CHOLINE TRANSPORTER-LIKE PROTEIN"/>
    <property type="match status" value="1"/>
</dbReference>
<proteinExistence type="inferred from homology"/>
<evidence type="ECO:0000256" key="2">
    <source>
        <dbReference type="ARBA" id="ARBA00007168"/>
    </source>
</evidence>
<name>A0A8T2CSU5_9BRAS</name>
<feature type="transmembrane region" description="Helical" evidence="6">
    <location>
        <begin position="82"/>
        <end position="104"/>
    </location>
</feature>
<dbReference type="GO" id="GO:0005886">
    <property type="term" value="C:plasma membrane"/>
    <property type="evidence" value="ECO:0007669"/>
    <property type="project" value="UniProtKB-SubCell"/>
</dbReference>
<accession>A0A8T2CSU5</accession>
<sequence length="462" mass="51734">MCSDNFQLIKKEIEQQPVTPPAAQQQQQQPQTLSGRFFRCLFTCIFYTQLTLISIFVILLTLRGLVCTKSPNFHPKKWYTPLLSSVAVSGILSIAWNCFFVCNIRATVKATLWFTPLFTISVGLFLILLDKSNPVVLWIGALLVFYSIVTAVYGSLHVTNRHEFTFQTMSTATGILPARTRAIAVVSVIISVFYSGFLVAGIGGATATGTRLDILFISIIVINLAWTMQVIKNVQEVAISKAIYVYFSRDDLMNACDALGVTLKKQLGSVCIGSTLVPLIVLFRGTIRCCNRDIYASTPGCNWIANHIILGGNRYGFVHVGAHNKGLRQASSDTWRRFRTIPEFEQLIDFDITSSICFFSAMGIGAIAALTAGVWELLIDKDHYFELTIYAFIIGYFVGRVSSAWLQACVMGYYVAYSEDPQNDRFDDTIPQRIERQKIEKAKREVEDNRVLQEDDDVPTHV</sequence>